<proteinExistence type="predicted"/>
<reference evidence="2" key="1">
    <citation type="journal article" date="2020" name="Nature">
        <title>Giant virus diversity and host interactions through global metagenomics.</title>
        <authorList>
            <person name="Schulz F."/>
            <person name="Roux S."/>
            <person name="Paez-Espino D."/>
            <person name="Jungbluth S."/>
            <person name="Walsh D.A."/>
            <person name="Denef V.J."/>
            <person name="McMahon K.D."/>
            <person name="Konstantinidis K.T."/>
            <person name="Eloe-Fadrosh E.A."/>
            <person name="Kyrpides N.C."/>
            <person name="Woyke T."/>
        </authorList>
    </citation>
    <scope>NUCLEOTIDE SEQUENCE</scope>
    <source>
        <strain evidence="2">GVMAG-M-3300025880-75</strain>
    </source>
</reference>
<feature type="compositionally biased region" description="Acidic residues" evidence="1">
    <location>
        <begin position="274"/>
        <end position="283"/>
    </location>
</feature>
<dbReference type="EMBL" id="MN740356">
    <property type="protein sequence ID" value="QHU02383.1"/>
    <property type="molecule type" value="Genomic_DNA"/>
</dbReference>
<sequence>MSAQQLFVKAKEFSPSTVTYDEPQTNKRGGKSVSIRLNGQPIVLQVPLMLTWGVNEWVDEGNGSVKYDMALQFDPQTSSSQTKFLSAMKEFQEKVSNDAVTNCKKWFGKQMSREVIDALMYPMLKYRKDKATGEPDYTANPTMKLKVPFWEGRFNVEIYGMDRKALYLPPKFGKGTEGNQAPNQDPVSTPLEFVPKASHIKGLIRCNGMWFAGGKCGVTFQLVQVQVRPPTRLVGSGNCHIIDDSDDDEIVEDLKKKDEATKIEDEYSNHPTFDDDDDDDDDDEVVEEVVEVVEEVEEVPKKKKKIVRRKKIKSDA</sequence>
<evidence type="ECO:0000256" key="1">
    <source>
        <dbReference type="SAM" id="MobiDB-lite"/>
    </source>
</evidence>
<dbReference type="AlphaFoldDB" id="A0A6C0JAQ0"/>
<organism evidence="2">
    <name type="scientific">viral metagenome</name>
    <dbReference type="NCBI Taxonomy" id="1070528"/>
    <lineage>
        <taxon>unclassified sequences</taxon>
        <taxon>metagenomes</taxon>
        <taxon>organismal metagenomes</taxon>
    </lineage>
</organism>
<accession>A0A6C0JAQ0</accession>
<feature type="region of interest" description="Disordered" evidence="1">
    <location>
        <begin position="257"/>
        <end position="283"/>
    </location>
</feature>
<evidence type="ECO:0000313" key="2">
    <source>
        <dbReference type="EMBL" id="QHU02383.1"/>
    </source>
</evidence>
<protein>
    <submittedName>
        <fullName evidence="2">Uncharacterized protein</fullName>
    </submittedName>
</protein>
<feature type="compositionally biased region" description="Basic and acidic residues" evidence="1">
    <location>
        <begin position="257"/>
        <end position="268"/>
    </location>
</feature>
<name>A0A6C0JAQ0_9ZZZZ</name>